<evidence type="ECO:0000313" key="2">
    <source>
        <dbReference type="EMBL" id="SBS82758.1"/>
    </source>
</evidence>
<evidence type="ECO:0000256" key="1">
    <source>
        <dbReference type="SAM" id="MobiDB-lite"/>
    </source>
</evidence>
<proteinExistence type="predicted"/>
<gene>
    <name evidence="3" type="ORF">POVCU1_015210</name>
    <name evidence="2" type="ORF">POVCU2_0016950</name>
</gene>
<reference evidence="3" key="2">
    <citation type="submission" date="2016-05" db="EMBL/GenBank/DDBJ databases">
        <authorList>
            <person name="Lavstsen T."/>
            <person name="Jespersen J.S."/>
        </authorList>
    </citation>
    <scope>NUCLEOTIDE SEQUENCE [LARGE SCALE GENOMIC DNA]</scope>
</reference>
<sequence length="108" mass="12410">MNDAAHHITTWKAEKVGTYMAAVILKKNVRDSSVRSSNARGENTQKPKQFESVTLIKCKLKWIIRGVNFLKDSPVNHNQVEVTFPQGERNQTRWAEESKEVKKKTQTN</sequence>
<protein>
    <submittedName>
        <fullName evidence="3">Uncharacterized protein</fullName>
    </submittedName>
</protein>
<organism evidence="3 4">
    <name type="scientific">Plasmodium ovale curtisi</name>
    <dbReference type="NCBI Taxonomy" id="864141"/>
    <lineage>
        <taxon>Eukaryota</taxon>
        <taxon>Sar</taxon>
        <taxon>Alveolata</taxon>
        <taxon>Apicomplexa</taxon>
        <taxon>Aconoidasida</taxon>
        <taxon>Haemosporida</taxon>
        <taxon>Plasmodiidae</taxon>
        <taxon>Plasmodium</taxon>
        <taxon>Plasmodium (Plasmodium)</taxon>
    </lineage>
</organism>
<evidence type="ECO:0000313" key="5">
    <source>
        <dbReference type="Proteomes" id="UP000078560"/>
    </source>
</evidence>
<accession>A0A1A8W701</accession>
<evidence type="ECO:0000313" key="4">
    <source>
        <dbReference type="Proteomes" id="UP000078546"/>
    </source>
</evidence>
<dbReference type="Proteomes" id="UP000078560">
    <property type="component" value="Unassembled WGS sequence"/>
</dbReference>
<dbReference type="EMBL" id="FLQU01000223">
    <property type="protein sequence ID" value="SBS82758.1"/>
    <property type="molecule type" value="Genomic_DNA"/>
</dbReference>
<feature type="compositionally biased region" description="Basic and acidic residues" evidence="1">
    <location>
        <begin position="90"/>
        <end position="100"/>
    </location>
</feature>
<dbReference type="AlphaFoldDB" id="A0A1A8W701"/>
<feature type="region of interest" description="Disordered" evidence="1">
    <location>
        <begin position="84"/>
        <end position="108"/>
    </location>
</feature>
<dbReference type="Proteomes" id="UP000078546">
    <property type="component" value="Unassembled WGS sequence"/>
</dbReference>
<name>A0A1A8W701_PLAOA</name>
<dbReference type="EMBL" id="FLQV01000281">
    <property type="protein sequence ID" value="SBS87763.1"/>
    <property type="molecule type" value="Genomic_DNA"/>
</dbReference>
<evidence type="ECO:0000313" key="3">
    <source>
        <dbReference type="EMBL" id="SBS87763.1"/>
    </source>
</evidence>
<reference evidence="4 5" key="1">
    <citation type="submission" date="2016-05" db="EMBL/GenBank/DDBJ databases">
        <authorList>
            <person name="Naeem Raeece"/>
        </authorList>
    </citation>
    <scope>NUCLEOTIDE SEQUENCE [LARGE SCALE GENOMIC DNA]</scope>
</reference>